<evidence type="ECO:0000313" key="1">
    <source>
        <dbReference type="EMBL" id="CAD7415178.1"/>
    </source>
</evidence>
<dbReference type="EMBL" id="OD008852">
    <property type="protein sequence ID" value="CAD7415178.1"/>
    <property type="molecule type" value="Genomic_DNA"/>
</dbReference>
<name>A0A7R9HAV2_TIMPO</name>
<gene>
    <name evidence="1" type="ORF">TPSB3V08_LOCUS10164</name>
</gene>
<accession>A0A7R9HAV2</accession>
<dbReference type="AlphaFoldDB" id="A0A7R9HAV2"/>
<proteinExistence type="predicted"/>
<reference evidence="1" key="1">
    <citation type="submission" date="2020-11" db="EMBL/GenBank/DDBJ databases">
        <authorList>
            <person name="Tran Van P."/>
        </authorList>
    </citation>
    <scope>NUCLEOTIDE SEQUENCE</scope>
</reference>
<sequence length="157" mass="17548">MLYQALRKPPVGERGPMSSYFSKPKNSLVLPEKLWLSLMDITKRYEDDCPVAVPKPSSLLLEPLIRDHPLVVRFTDRECQSSNIVGGKGSSLALLSTLRDQVSPANGHQGDSRVYCDALFTLRMELFSSMAYKLKTVAPLEPLGALSYETPDDYQEI</sequence>
<protein>
    <submittedName>
        <fullName evidence="1">Uncharacterized protein</fullName>
    </submittedName>
</protein>
<organism evidence="1">
    <name type="scientific">Timema poppense</name>
    <name type="common">Walking stick</name>
    <dbReference type="NCBI Taxonomy" id="170557"/>
    <lineage>
        <taxon>Eukaryota</taxon>
        <taxon>Metazoa</taxon>
        <taxon>Ecdysozoa</taxon>
        <taxon>Arthropoda</taxon>
        <taxon>Hexapoda</taxon>
        <taxon>Insecta</taxon>
        <taxon>Pterygota</taxon>
        <taxon>Neoptera</taxon>
        <taxon>Polyneoptera</taxon>
        <taxon>Phasmatodea</taxon>
        <taxon>Timematodea</taxon>
        <taxon>Timematoidea</taxon>
        <taxon>Timematidae</taxon>
        <taxon>Timema</taxon>
    </lineage>
</organism>